<dbReference type="SUPFAM" id="SSF53474">
    <property type="entry name" value="alpha/beta-Hydrolases"/>
    <property type="match status" value="1"/>
</dbReference>
<dbReference type="InterPro" id="IPR001375">
    <property type="entry name" value="Peptidase_S9_cat"/>
</dbReference>
<dbReference type="Pfam" id="PF00930">
    <property type="entry name" value="DPPIV_N"/>
    <property type="match status" value="1"/>
</dbReference>
<evidence type="ECO:0000313" key="5">
    <source>
        <dbReference type="Proteomes" id="UP001162881"/>
    </source>
</evidence>
<feature type="signal peptide" evidence="1">
    <location>
        <begin position="1"/>
        <end position="25"/>
    </location>
</feature>
<dbReference type="Pfam" id="PF00326">
    <property type="entry name" value="Peptidase_S9"/>
    <property type="match status" value="1"/>
</dbReference>
<accession>A0ABT0BFG3</accession>
<dbReference type="InterPro" id="IPR050278">
    <property type="entry name" value="Serine_Prot_S9B/DPPIV"/>
</dbReference>
<name>A0ABT0BFG3_9SPHN</name>
<dbReference type="PANTHER" id="PTHR11731">
    <property type="entry name" value="PROTEASE FAMILY S9B,C DIPEPTIDYL-PEPTIDASE IV-RELATED"/>
    <property type="match status" value="1"/>
</dbReference>
<reference evidence="4" key="1">
    <citation type="submission" date="2022-03" db="EMBL/GenBank/DDBJ databases">
        <title>Identification of a novel bacterium isolated from mangrove sediments.</title>
        <authorList>
            <person name="Pan X."/>
        </authorList>
    </citation>
    <scope>NUCLEOTIDE SEQUENCE</scope>
    <source>
        <strain evidence="4">B1949</strain>
    </source>
</reference>
<dbReference type="InterPro" id="IPR002469">
    <property type="entry name" value="Peptidase_S9B_N"/>
</dbReference>
<evidence type="ECO:0000313" key="4">
    <source>
        <dbReference type="EMBL" id="MCJ2183776.1"/>
    </source>
</evidence>
<dbReference type="PANTHER" id="PTHR11731:SF193">
    <property type="entry name" value="DIPEPTIDYL PEPTIDASE 9"/>
    <property type="match status" value="1"/>
</dbReference>
<feature type="domain" description="Dipeptidylpeptidase IV N-terminal" evidence="3">
    <location>
        <begin position="148"/>
        <end position="467"/>
    </location>
</feature>
<dbReference type="InterPro" id="IPR029058">
    <property type="entry name" value="AB_hydrolase_fold"/>
</dbReference>
<dbReference type="Gene3D" id="2.140.10.30">
    <property type="entry name" value="Dipeptidylpeptidase IV, N-terminal domain"/>
    <property type="match status" value="1"/>
</dbReference>
<protein>
    <submittedName>
        <fullName evidence="4">S9 family peptidase</fullName>
    </submittedName>
</protein>
<feature type="chain" id="PRO_5047017768" evidence="1">
    <location>
        <begin position="26"/>
        <end position="759"/>
    </location>
</feature>
<dbReference type="EMBL" id="JALHLF010000060">
    <property type="protein sequence ID" value="MCJ2183776.1"/>
    <property type="molecule type" value="Genomic_DNA"/>
</dbReference>
<gene>
    <name evidence="4" type="ORF">MTR62_13900</name>
</gene>
<sequence>MKLRSLLMASLCATLPLSLPIPALAKADAAGKTAMPASSATALDFERVFASPSLNGPSPRLVRISPDGRYLTLLRNRDDDRERYDLWGYDRETGKWRMLVDSTALGAGRELSEAEKMQRERQRIGDLKGIVDYGWNEDSASLLVPLDGDLYLAGLNGKVTRLTNDDGDELNPALSPKGAFVSYVRGGRLMVGATGKAQQAITPEESSDTVHWGEAEFVAQEEMDRLTGYWWSPDEAHIAVERYDEAPVGVVQRAAIGAEGTKIYAQRYPAAGTNNVAVELYVMKPDGSGRVKVDLGTDADIYLARVNWSRDGKTLYVQRENRVQDQLDMLGVDPATGASKVLFSEHAAKGAWINLTNNYRFLKDGSLVWWSERSGFGHLYRFTDGQWSALTKGDWEVSDLVGVDEKAGRVYFTGTMDDVLAPQVYSVDLKHPGTPRRLTELGWANSAVASKDASTLVISRSSPDQPPQSYLADGTGKRLAWVEENRLDAAHPYAPYLASHREPSFGTVKADDGSDLHWMMMTPADMKPGEHYPVFFEHYGGPHVQTVSRAWLGGLPQAIVAKGFIYFRLDNRGSAHRGVEFEKQIREAMGTVEVADQRAGARYLKSLPYVDPKRIVTYGWSYGGYMTLKMLEADQGLYAAGISGAPVTKWELYDTHYTERYMGDPRVVPEAYAASDALGDALKISDPLLLIHGMADDNVVFENSTALAAKLQSNARPFEMMFYPGHTHSVKGPRISVSVWDTIFNFLKRNGIEGGPGKD</sequence>
<dbReference type="RefSeq" id="WP_244021880.1">
    <property type="nucleotide sequence ID" value="NZ_JALHLF010000060.1"/>
</dbReference>
<dbReference type="SUPFAM" id="SSF82171">
    <property type="entry name" value="DPP6 N-terminal domain-like"/>
    <property type="match status" value="1"/>
</dbReference>
<evidence type="ECO:0000259" key="3">
    <source>
        <dbReference type="Pfam" id="PF00930"/>
    </source>
</evidence>
<evidence type="ECO:0000256" key="1">
    <source>
        <dbReference type="SAM" id="SignalP"/>
    </source>
</evidence>
<keyword evidence="1" id="KW-0732">Signal</keyword>
<feature type="domain" description="Peptidase S9 prolyl oligopeptidase catalytic" evidence="2">
    <location>
        <begin position="558"/>
        <end position="749"/>
    </location>
</feature>
<evidence type="ECO:0000259" key="2">
    <source>
        <dbReference type="Pfam" id="PF00326"/>
    </source>
</evidence>
<dbReference type="Gene3D" id="3.40.50.1820">
    <property type="entry name" value="alpha/beta hydrolase"/>
    <property type="match status" value="1"/>
</dbReference>
<dbReference type="Proteomes" id="UP001162881">
    <property type="component" value="Unassembled WGS sequence"/>
</dbReference>
<proteinExistence type="predicted"/>
<organism evidence="4 5">
    <name type="scientific">Novosphingobium organovorum</name>
    <dbReference type="NCBI Taxonomy" id="2930092"/>
    <lineage>
        <taxon>Bacteria</taxon>
        <taxon>Pseudomonadati</taxon>
        <taxon>Pseudomonadota</taxon>
        <taxon>Alphaproteobacteria</taxon>
        <taxon>Sphingomonadales</taxon>
        <taxon>Sphingomonadaceae</taxon>
        <taxon>Novosphingobium</taxon>
    </lineage>
</organism>
<keyword evidence="5" id="KW-1185">Reference proteome</keyword>
<comment type="caution">
    <text evidence="4">The sequence shown here is derived from an EMBL/GenBank/DDBJ whole genome shotgun (WGS) entry which is preliminary data.</text>
</comment>